<dbReference type="AlphaFoldDB" id="A0A2J6TXI4"/>
<dbReference type="Proteomes" id="UP000235371">
    <property type="component" value="Unassembled WGS sequence"/>
</dbReference>
<proteinExistence type="predicted"/>
<keyword evidence="1" id="KW-0812">Transmembrane</keyword>
<dbReference type="GeneID" id="36587095"/>
<dbReference type="InParanoid" id="A0A2J6TXI4"/>
<evidence type="ECO:0000313" key="3">
    <source>
        <dbReference type="Proteomes" id="UP000235371"/>
    </source>
</evidence>
<dbReference type="RefSeq" id="XP_024744572.1">
    <property type="nucleotide sequence ID" value="XM_024879018.1"/>
</dbReference>
<keyword evidence="3" id="KW-1185">Reference proteome</keyword>
<keyword evidence="1" id="KW-1133">Transmembrane helix</keyword>
<name>A0A2J6TXI4_9HELO</name>
<protein>
    <submittedName>
        <fullName evidence="2">Uncharacterized protein</fullName>
    </submittedName>
</protein>
<feature type="transmembrane region" description="Helical" evidence="1">
    <location>
        <begin position="20"/>
        <end position="42"/>
    </location>
</feature>
<reference evidence="2 3" key="1">
    <citation type="submission" date="2016-04" db="EMBL/GenBank/DDBJ databases">
        <title>A degradative enzymes factory behind the ericoid mycorrhizal symbiosis.</title>
        <authorList>
            <consortium name="DOE Joint Genome Institute"/>
            <person name="Martino E."/>
            <person name="Morin E."/>
            <person name="Grelet G."/>
            <person name="Kuo A."/>
            <person name="Kohler A."/>
            <person name="Daghino S."/>
            <person name="Barry K."/>
            <person name="Choi C."/>
            <person name="Cichocki N."/>
            <person name="Clum A."/>
            <person name="Copeland A."/>
            <person name="Hainaut M."/>
            <person name="Haridas S."/>
            <person name="Labutti K."/>
            <person name="Lindquist E."/>
            <person name="Lipzen A."/>
            <person name="Khouja H.-R."/>
            <person name="Murat C."/>
            <person name="Ohm R."/>
            <person name="Olson A."/>
            <person name="Spatafora J."/>
            <person name="Veneault-Fourrey C."/>
            <person name="Henrissat B."/>
            <person name="Grigoriev I."/>
            <person name="Martin F."/>
            <person name="Perotto S."/>
        </authorList>
    </citation>
    <scope>NUCLEOTIDE SEQUENCE [LARGE SCALE GENOMIC DNA]</scope>
    <source>
        <strain evidence="2 3">E</strain>
    </source>
</reference>
<keyword evidence="1" id="KW-0472">Membrane</keyword>
<dbReference type="EMBL" id="KZ613740">
    <property type="protein sequence ID" value="PMD67668.1"/>
    <property type="molecule type" value="Genomic_DNA"/>
</dbReference>
<accession>A0A2J6TXI4</accession>
<evidence type="ECO:0000313" key="2">
    <source>
        <dbReference type="EMBL" id="PMD67668.1"/>
    </source>
</evidence>
<sequence>MPVLDWEAEGRPVVKKGFKYYCAVTAPLTLLVLASWGVAMLFPWKKWISRLNESLPMRGP</sequence>
<organism evidence="2 3">
    <name type="scientific">Hyaloscypha bicolor E</name>
    <dbReference type="NCBI Taxonomy" id="1095630"/>
    <lineage>
        <taxon>Eukaryota</taxon>
        <taxon>Fungi</taxon>
        <taxon>Dikarya</taxon>
        <taxon>Ascomycota</taxon>
        <taxon>Pezizomycotina</taxon>
        <taxon>Leotiomycetes</taxon>
        <taxon>Helotiales</taxon>
        <taxon>Hyaloscyphaceae</taxon>
        <taxon>Hyaloscypha</taxon>
        <taxon>Hyaloscypha bicolor</taxon>
    </lineage>
</organism>
<gene>
    <name evidence="2" type="ORF">K444DRAFT_606570</name>
</gene>
<evidence type="ECO:0000256" key="1">
    <source>
        <dbReference type="SAM" id="Phobius"/>
    </source>
</evidence>